<sequence length="80" mass="9069">MTVLLSIALLAALAYGLRCWLSPFGACRRCHGLGYRLRTSRSGRPRRGKPCRRCRASGLRLRVGRRLTNYARGIHRDGTR</sequence>
<evidence type="ECO:0000313" key="1">
    <source>
        <dbReference type="EMBL" id="QES45203.1"/>
    </source>
</evidence>
<proteinExistence type="predicted"/>
<protein>
    <submittedName>
        <fullName evidence="1">Uncharacterized protein</fullName>
    </submittedName>
</protein>
<dbReference type="Proteomes" id="UP000324015">
    <property type="component" value="Chromosome"/>
</dbReference>
<evidence type="ECO:0000313" key="2">
    <source>
        <dbReference type="Proteomes" id="UP000324015"/>
    </source>
</evidence>
<dbReference type="AlphaFoldDB" id="A0A5P2CS21"/>
<gene>
    <name evidence="1" type="ORF">DEJ49_33225</name>
</gene>
<organism evidence="1 2">
    <name type="scientific">Streptomyces venezuelae</name>
    <dbReference type="NCBI Taxonomy" id="54571"/>
    <lineage>
        <taxon>Bacteria</taxon>
        <taxon>Bacillati</taxon>
        <taxon>Actinomycetota</taxon>
        <taxon>Actinomycetes</taxon>
        <taxon>Kitasatosporales</taxon>
        <taxon>Streptomycetaceae</taxon>
        <taxon>Streptomyces</taxon>
    </lineage>
</organism>
<dbReference type="RefSeq" id="WP_150187515.1">
    <property type="nucleotide sequence ID" value="NZ_CP029191.1"/>
</dbReference>
<dbReference type="EMBL" id="CP029191">
    <property type="protein sequence ID" value="QES45203.1"/>
    <property type="molecule type" value="Genomic_DNA"/>
</dbReference>
<reference evidence="1 2" key="1">
    <citation type="submission" date="2018-05" db="EMBL/GenBank/DDBJ databases">
        <title>Streptomyces venezuelae.</title>
        <authorList>
            <person name="Kim W."/>
            <person name="Lee N."/>
            <person name="Cho B.-K."/>
        </authorList>
    </citation>
    <scope>NUCLEOTIDE SEQUENCE [LARGE SCALE GENOMIC DNA]</scope>
    <source>
        <strain evidence="1 2">ATCC 14585</strain>
    </source>
</reference>
<name>A0A5P2CS21_STRVZ</name>
<accession>A0A5P2CS21</accession>